<gene>
    <name evidence="1" type="ORF">F3S47_01880</name>
</gene>
<reference evidence="1 2" key="1">
    <citation type="submission" date="2019-09" db="EMBL/GenBank/DDBJ databases">
        <authorList>
            <person name="Park J.-S."/>
            <person name="Choi H.-J."/>
        </authorList>
    </citation>
    <scope>NUCLEOTIDE SEQUENCE [LARGE SCALE GENOMIC DNA]</scope>
    <source>
        <strain evidence="1 2">176SS1-4</strain>
    </source>
</reference>
<dbReference type="RefSeq" id="WP_150443515.1">
    <property type="nucleotide sequence ID" value="NZ_VYQE01000001.1"/>
</dbReference>
<comment type="caution">
    <text evidence="1">The sequence shown here is derived from an EMBL/GenBank/DDBJ whole genome shotgun (WGS) entry which is preliminary data.</text>
</comment>
<dbReference type="Proteomes" id="UP000326554">
    <property type="component" value="Unassembled WGS sequence"/>
</dbReference>
<evidence type="ECO:0000313" key="1">
    <source>
        <dbReference type="EMBL" id="KAA9010030.1"/>
    </source>
</evidence>
<accession>A0A5J5GPE0</accession>
<keyword evidence="2" id="KW-1185">Reference proteome</keyword>
<protein>
    <submittedName>
        <fullName evidence="1">Uncharacterized protein</fullName>
    </submittedName>
</protein>
<organism evidence="1 2">
    <name type="scientific">Histidinibacterium aquaticum</name>
    <dbReference type="NCBI Taxonomy" id="2613962"/>
    <lineage>
        <taxon>Bacteria</taxon>
        <taxon>Pseudomonadati</taxon>
        <taxon>Pseudomonadota</taxon>
        <taxon>Alphaproteobacteria</taxon>
        <taxon>Rhodobacterales</taxon>
        <taxon>Paracoccaceae</taxon>
        <taxon>Histidinibacterium</taxon>
    </lineage>
</organism>
<proteinExistence type="predicted"/>
<name>A0A5J5GPE0_9RHOB</name>
<sequence length="437" mass="49913">MKDSLRVRAPTDETHCKQVQIATSRTHDADALAAEDLRVDYRLCPTGSPQRVLRDRLRAEPDIDLKLYKCAAVFDWLDIAVLCSDLVSAKAVHRAIKRRGPKIWISGPERKKHYHGDVIVARLQDPTRAKVSELCQHLSEAVAEQGAAVISTPQLFGMELAIDFYVRHARELSDLELIGRRARMSDLLRKLFAMPGVFRDPELLGTCQDWPRFCDGRPGKGHLFQERIGEGTRSMNDCERLLRAAGTPFFHQRVPLNSTLYFGAKSRPIRYRLQDKISDNRKSEEDYDPLPLKERRSRIEVSLVNKDWEEEGLLGALDLRDVADLHGFKPDTLRKAFFNFSLPTFGVTEANTPDLKEWSIFERTGVTGLDLYHRSRNEQERAKTLHRRGSRAPTPRVLEEKGRLMAYSQLNDMVRRAMSKTVEAYLGEEPLALRLAA</sequence>
<evidence type="ECO:0000313" key="2">
    <source>
        <dbReference type="Proteomes" id="UP000326554"/>
    </source>
</evidence>
<dbReference type="EMBL" id="VYQE01000001">
    <property type="protein sequence ID" value="KAA9010030.1"/>
    <property type="molecule type" value="Genomic_DNA"/>
</dbReference>
<dbReference type="AlphaFoldDB" id="A0A5J5GPE0"/>